<evidence type="ECO:0000313" key="7">
    <source>
        <dbReference type="Proteomes" id="UP001500957"/>
    </source>
</evidence>
<dbReference type="NCBIfam" id="TIGR03552">
    <property type="entry name" value="F420_cofC"/>
    <property type="match status" value="1"/>
</dbReference>
<sequence length="218" mass="21983">MSTTGQQGRDGESDAGWCLVVPVKLLHLAKSRLSTEASHRSALALAFAADTVAAALRTSSVVEVVVVTDDPTAAALVTELGAAVVSDAPDAGLNPALRHGAAEASSRHPGCAIGALSADLPALKSTELATALQRAGKVGRGVVADAVGTGTTAYLVAAGEFTPLFGADSLRAHIAAGAVAIRADDLPSVRRDVDTPADLTEALGLGVGEYTRRALDRL</sequence>
<dbReference type="PANTHER" id="PTHR40392:SF1">
    <property type="entry name" value="2-PHOSPHO-L-LACTATE GUANYLYLTRANSFERASE"/>
    <property type="match status" value="1"/>
</dbReference>
<name>A0ABN1H840_9ACTN</name>
<dbReference type="InterPro" id="IPR002835">
    <property type="entry name" value="CofC"/>
</dbReference>
<dbReference type="EMBL" id="BAAAHE010000044">
    <property type="protein sequence ID" value="GAA0632591.1"/>
    <property type="molecule type" value="Genomic_DNA"/>
</dbReference>
<keyword evidence="3 5" id="KW-0547">Nucleotide-binding</keyword>
<dbReference type="EC" id="2.7.7.105" evidence="5"/>
<dbReference type="Proteomes" id="UP001500957">
    <property type="component" value="Unassembled WGS sequence"/>
</dbReference>
<dbReference type="RefSeq" id="WP_344608160.1">
    <property type="nucleotide sequence ID" value="NZ_BAAAHE010000044.1"/>
</dbReference>
<evidence type="ECO:0000256" key="1">
    <source>
        <dbReference type="ARBA" id="ARBA00022679"/>
    </source>
</evidence>
<dbReference type="Pfam" id="PF01983">
    <property type="entry name" value="CofC"/>
    <property type="match status" value="1"/>
</dbReference>
<accession>A0ABN1H840</accession>
<keyword evidence="4 5" id="KW-0342">GTP-binding</keyword>
<gene>
    <name evidence="6" type="primary">cofC</name>
    <name evidence="5" type="synonym">fbiD</name>
    <name evidence="6" type="ORF">GCM10009547_40520</name>
</gene>
<comment type="pathway">
    <text evidence="5">Cofactor biosynthesis; coenzyme F420 biosynthesis.</text>
</comment>
<dbReference type="GO" id="GO:0016779">
    <property type="term" value="F:nucleotidyltransferase activity"/>
    <property type="evidence" value="ECO:0007669"/>
    <property type="project" value="UniProtKB-KW"/>
</dbReference>
<dbReference type="HAMAP" id="MF_02114">
    <property type="entry name" value="CofC"/>
    <property type="match status" value="1"/>
</dbReference>
<evidence type="ECO:0000256" key="5">
    <source>
        <dbReference type="HAMAP-Rule" id="MF_02114"/>
    </source>
</evidence>
<reference evidence="6 7" key="1">
    <citation type="journal article" date="2019" name="Int. J. Syst. Evol. Microbiol.">
        <title>The Global Catalogue of Microorganisms (GCM) 10K type strain sequencing project: providing services to taxonomists for standard genome sequencing and annotation.</title>
        <authorList>
            <consortium name="The Broad Institute Genomics Platform"/>
            <consortium name="The Broad Institute Genome Sequencing Center for Infectious Disease"/>
            <person name="Wu L."/>
            <person name="Ma J."/>
        </authorList>
    </citation>
    <scope>NUCLEOTIDE SEQUENCE [LARGE SCALE GENOMIC DNA]</scope>
    <source>
        <strain evidence="6 7">JCM 10671</strain>
    </source>
</reference>
<comment type="catalytic activity">
    <reaction evidence="5">
        <text>phosphoenolpyruvate + GTP + H(+) = enolpyruvoyl-2-diphospho-5'-guanosine + diphosphate</text>
        <dbReference type="Rhea" id="RHEA:30519"/>
        <dbReference type="ChEBI" id="CHEBI:15378"/>
        <dbReference type="ChEBI" id="CHEBI:33019"/>
        <dbReference type="ChEBI" id="CHEBI:37565"/>
        <dbReference type="ChEBI" id="CHEBI:58702"/>
        <dbReference type="ChEBI" id="CHEBI:143701"/>
        <dbReference type="EC" id="2.7.7.105"/>
    </reaction>
</comment>
<feature type="binding site" evidence="5">
    <location>
        <position position="169"/>
    </location>
    <ligand>
        <name>phosphoenolpyruvate</name>
        <dbReference type="ChEBI" id="CHEBI:58702"/>
    </ligand>
</feature>
<comment type="caution">
    <text evidence="6">The sequence shown here is derived from an EMBL/GenBank/DDBJ whole genome shotgun (WGS) entry which is preliminary data.</text>
</comment>
<evidence type="ECO:0000256" key="4">
    <source>
        <dbReference type="ARBA" id="ARBA00023134"/>
    </source>
</evidence>
<dbReference type="SUPFAM" id="SSF53448">
    <property type="entry name" value="Nucleotide-diphospho-sugar transferases"/>
    <property type="match status" value="1"/>
</dbReference>
<organism evidence="6 7">
    <name type="scientific">Sporichthya brevicatena</name>
    <dbReference type="NCBI Taxonomy" id="171442"/>
    <lineage>
        <taxon>Bacteria</taxon>
        <taxon>Bacillati</taxon>
        <taxon>Actinomycetota</taxon>
        <taxon>Actinomycetes</taxon>
        <taxon>Sporichthyales</taxon>
        <taxon>Sporichthyaceae</taxon>
        <taxon>Sporichthya</taxon>
    </lineage>
</organism>
<keyword evidence="2 5" id="KW-0548">Nucleotidyltransferase</keyword>
<keyword evidence="1 5" id="KW-0808">Transferase</keyword>
<evidence type="ECO:0000313" key="6">
    <source>
        <dbReference type="EMBL" id="GAA0632591.1"/>
    </source>
</evidence>
<proteinExistence type="inferred from homology"/>
<protein>
    <recommendedName>
        <fullName evidence="5">Phosphoenolpyruvate guanylyltransferase</fullName>
        <shortName evidence="5">PEP guanylyltransferase</shortName>
        <ecNumber evidence="5">2.7.7.105</ecNumber>
    </recommendedName>
</protein>
<dbReference type="Gene3D" id="3.90.550.10">
    <property type="entry name" value="Spore Coat Polysaccharide Biosynthesis Protein SpsA, Chain A"/>
    <property type="match status" value="1"/>
</dbReference>
<dbReference type="PANTHER" id="PTHR40392">
    <property type="entry name" value="2-PHOSPHO-L-LACTATE GUANYLYLTRANSFERASE"/>
    <property type="match status" value="1"/>
</dbReference>
<dbReference type="InterPro" id="IPR029044">
    <property type="entry name" value="Nucleotide-diphossugar_trans"/>
</dbReference>
<evidence type="ECO:0000256" key="2">
    <source>
        <dbReference type="ARBA" id="ARBA00022695"/>
    </source>
</evidence>
<feature type="binding site" evidence="5">
    <location>
        <position position="166"/>
    </location>
    <ligand>
        <name>phosphoenolpyruvate</name>
        <dbReference type="ChEBI" id="CHEBI:58702"/>
    </ligand>
</feature>
<feature type="binding site" evidence="5">
    <location>
        <position position="151"/>
    </location>
    <ligand>
        <name>phosphoenolpyruvate</name>
        <dbReference type="ChEBI" id="CHEBI:58702"/>
    </ligand>
</feature>
<comment type="similarity">
    <text evidence="5">Belongs to the CofC family.</text>
</comment>
<comment type="function">
    <text evidence="5">Guanylyltransferase that catalyzes the activation of phosphoenolpyruvate (PEP) as enolpyruvoyl-2-diphospho-5'-guanosine, via the condensation of PEP with GTP. It is involved in the biosynthesis of coenzyme F420, a hydride carrier cofactor.</text>
</comment>
<evidence type="ECO:0000256" key="3">
    <source>
        <dbReference type="ARBA" id="ARBA00022741"/>
    </source>
</evidence>
<keyword evidence="7" id="KW-1185">Reference proteome</keyword>